<evidence type="ECO:0000259" key="1">
    <source>
        <dbReference type="Pfam" id="PF12867"/>
    </source>
</evidence>
<accession>A0ABQ1K0B1</accession>
<proteinExistence type="predicted"/>
<gene>
    <name evidence="2" type="ORF">GCM10007424_24690</name>
</gene>
<comment type="caution">
    <text evidence="2">The sequence shown here is derived from an EMBL/GenBank/DDBJ whole genome shotgun (WGS) entry which is preliminary data.</text>
</comment>
<dbReference type="Gene3D" id="1.20.120.450">
    <property type="entry name" value="dinb family like domain"/>
    <property type="match status" value="1"/>
</dbReference>
<dbReference type="Pfam" id="PF12867">
    <property type="entry name" value="DinB_2"/>
    <property type="match status" value="1"/>
</dbReference>
<keyword evidence="3" id="KW-1185">Reference proteome</keyword>
<sequence length="153" mass="17989">MKRTFSITRKSREILLNYLNNYSLEQLNKIPEGFNNNLYWNIAHVVVSQQRLVYALSGKPEEMLVSDELVKSYMKGTRPMRDVTAEEVTELKKLLFTTIDKTEEDYNNGMFEHFKEYTTEFGYTLHSVEEGMEFNNYHEGVHLGSMLGIRKFV</sequence>
<evidence type="ECO:0000313" key="3">
    <source>
        <dbReference type="Proteomes" id="UP000615760"/>
    </source>
</evidence>
<dbReference type="InterPro" id="IPR024775">
    <property type="entry name" value="DinB-like"/>
</dbReference>
<dbReference type="RefSeq" id="WP_188621621.1">
    <property type="nucleotide sequence ID" value="NZ_BMJE01000007.1"/>
</dbReference>
<name>A0ABQ1K0B1_9FLAO</name>
<feature type="domain" description="DinB-like" evidence="1">
    <location>
        <begin position="9"/>
        <end position="145"/>
    </location>
</feature>
<reference evidence="3" key="1">
    <citation type="journal article" date="2019" name="Int. J. Syst. Evol. Microbiol.">
        <title>The Global Catalogue of Microorganisms (GCM) 10K type strain sequencing project: providing services to taxonomists for standard genome sequencing and annotation.</title>
        <authorList>
            <consortium name="The Broad Institute Genomics Platform"/>
            <consortium name="The Broad Institute Genome Sequencing Center for Infectious Disease"/>
            <person name="Wu L."/>
            <person name="Ma J."/>
        </authorList>
    </citation>
    <scope>NUCLEOTIDE SEQUENCE [LARGE SCALE GENOMIC DNA]</scope>
    <source>
        <strain evidence="3">CGMCC 1.15461</strain>
    </source>
</reference>
<dbReference type="Proteomes" id="UP000615760">
    <property type="component" value="Unassembled WGS sequence"/>
</dbReference>
<dbReference type="EMBL" id="BMJE01000007">
    <property type="protein sequence ID" value="GGB83726.1"/>
    <property type="molecule type" value="Genomic_DNA"/>
</dbReference>
<dbReference type="SUPFAM" id="SSF109854">
    <property type="entry name" value="DinB/YfiT-like putative metalloenzymes"/>
    <property type="match status" value="1"/>
</dbReference>
<evidence type="ECO:0000313" key="2">
    <source>
        <dbReference type="EMBL" id="GGB83726.1"/>
    </source>
</evidence>
<organism evidence="2 3">
    <name type="scientific">Flavobacterium suaedae</name>
    <dbReference type="NCBI Taxonomy" id="1767027"/>
    <lineage>
        <taxon>Bacteria</taxon>
        <taxon>Pseudomonadati</taxon>
        <taxon>Bacteroidota</taxon>
        <taxon>Flavobacteriia</taxon>
        <taxon>Flavobacteriales</taxon>
        <taxon>Flavobacteriaceae</taxon>
        <taxon>Flavobacterium</taxon>
    </lineage>
</organism>
<dbReference type="InterPro" id="IPR034660">
    <property type="entry name" value="DinB/YfiT-like"/>
</dbReference>
<protein>
    <recommendedName>
        <fullName evidence="1">DinB-like domain-containing protein</fullName>
    </recommendedName>
</protein>